<dbReference type="GO" id="GO:0005737">
    <property type="term" value="C:cytoplasm"/>
    <property type="evidence" value="ECO:0007669"/>
    <property type="project" value="TreeGrafter"/>
</dbReference>
<dbReference type="InterPro" id="IPR022271">
    <property type="entry name" value="Lipocalin_ApoD"/>
</dbReference>
<dbReference type="InterPro" id="IPR012674">
    <property type="entry name" value="Calycin"/>
</dbReference>
<accession>A0A443S9X0</accession>
<evidence type="ECO:0000256" key="1">
    <source>
        <dbReference type="ARBA" id="ARBA00006889"/>
    </source>
</evidence>
<dbReference type="Pfam" id="PF08212">
    <property type="entry name" value="Lipocalin_2"/>
    <property type="match status" value="1"/>
</dbReference>
<evidence type="ECO:0000259" key="4">
    <source>
        <dbReference type="Pfam" id="PF08212"/>
    </source>
</evidence>
<gene>
    <name evidence="5" type="ORF">B4U80_10769</name>
</gene>
<dbReference type="InterPro" id="IPR003057">
    <property type="entry name" value="Invtbrt_color"/>
</dbReference>
<dbReference type="AlphaFoldDB" id="A0A443S9X0"/>
<keyword evidence="3" id="KW-0732">Signal</keyword>
<dbReference type="SUPFAM" id="SSF50814">
    <property type="entry name" value="Lipocalins"/>
    <property type="match status" value="1"/>
</dbReference>
<dbReference type="Proteomes" id="UP000288716">
    <property type="component" value="Unassembled WGS sequence"/>
</dbReference>
<feature type="domain" description="Lipocalin/cytosolic fatty-acid binding" evidence="4">
    <location>
        <begin position="34"/>
        <end position="170"/>
    </location>
</feature>
<dbReference type="PIRSF" id="PIRSF036893">
    <property type="entry name" value="Lipocalin_ApoD"/>
    <property type="match status" value="1"/>
</dbReference>
<sequence length="207" mass="23309">MKLVIIVLIFCTCVNSQRFLPGYCRPLPAVQNFDKNRFFGHWIEAEKTPSMFDMIMRCMEVDFTEDKDGSINVALKGSTLAGLPISITGDGLVQDVTKHGSYSVRYGFGVPFQGTLTTILDTDYKEYALVYSCTNSLLSGIFHTSYVWILTREGPLSNPTRQNIYELLDKLNIQRGALQISDRAICPKNETVGRESDDLYLTPTQLQ</sequence>
<dbReference type="GO" id="GO:0031409">
    <property type="term" value="F:pigment binding"/>
    <property type="evidence" value="ECO:0007669"/>
    <property type="project" value="InterPro"/>
</dbReference>
<name>A0A443S9X0_9ACAR</name>
<dbReference type="PRINTS" id="PR01273">
    <property type="entry name" value="INVTBRTCOLOR"/>
</dbReference>
<comment type="similarity">
    <text evidence="1 3">Belongs to the calycin superfamily. Lipocalin family.</text>
</comment>
<dbReference type="PANTHER" id="PTHR10612">
    <property type="entry name" value="APOLIPOPROTEIN D"/>
    <property type="match status" value="1"/>
</dbReference>
<evidence type="ECO:0000313" key="6">
    <source>
        <dbReference type="Proteomes" id="UP000288716"/>
    </source>
</evidence>
<dbReference type="EMBL" id="NCKV01004991">
    <property type="protein sequence ID" value="RWS24349.1"/>
    <property type="molecule type" value="Genomic_DNA"/>
</dbReference>
<organism evidence="5 6">
    <name type="scientific">Leptotrombidium deliense</name>
    <dbReference type="NCBI Taxonomy" id="299467"/>
    <lineage>
        <taxon>Eukaryota</taxon>
        <taxon>Metazoa</taxon>
        <taxon>Ecdysozoa</taxon>
        <taxon>Arthropoda</taxon>
        <taxon>Chelicerata</taxon>
        <taxon>Arachnida</taxon>
        <taxon>Acari</taxon>
        <taxon>Acariformes</taxon>
        <taxon>Trombidiformes</taxon>
        <taxon>Prostigmata</taxon>
        <taxon>Anystina</taxon>
        <taxon>Parasitengona</taxon>
        <taxon>Trombiculoidea</taxon>
        <taxon>Trombiculidae</taxon>
        <taxon>Leptotrombidium</taxon>
    </lineage>
</organism>
<reference evidence="5 6" key="1">
    <citation type="journal article" date="2018" name="Gigascience">
        <title>Genomes of trombidid mites reveal novel predicted allergens and laterally-transferred genes associated with secondary metabolism.</title>
        <authorList>
            <person name="Dong X."/>
            <person name="Chaisiri K."/>
            <person name="Xia D."/>
            <person name="Armstrong S.D."/>
            <person name="Fang Y."/>
            <person name="Donnelly M.J."/>
            <person name="Kadowaki T."/>
            <person name="McGarry J.W."/>
            <person name="Darby A.C."/>
            <person name="Makepeace B.L."/>
        </authorList>
    </citation>
    <scope>NUCLEOTIDE SEQUENCE [LARGE SCALE GENOMIC DNA]</scope>
    <source>
        <strain evidence="5">UoL-UT</strain>
    </source>
</reference>
<feature type="signal peptide" evidence="3">
    <location>
        <begin position="1"/>
        <end position="16"/>
    </location>
</feature>
<dbReference type="InterPro" id="IPR000566">
    <property type="entry name" value="Lipocln_cytosolic_FA-bd_dom"/>
</dbReference>
<keyword evidence="6" id="KW-1185">Reference proteome</keyword>
<keyword evidence="5" id="KW-0449">Lipoprotein</keyword>
<dbReference type="VEuPathDB" id="VectorBase:LDEU007691"/>
<evidence type="ECO:0000256" key="3">
    <source>
        <dbReference type="PIRNR" id="PIRNR036893"/>
    </source>
</evidence>
<dbReference type="PANTHER" id="PTHR10612:SF34">
    <property type="entry name" value="APOLIPOPROTEIN D"/>
    <property type="match status" value="1"/>
</dbReference>
<evidence type="ECO:0000313" key="5">
    <source>
        <dbReference type="EMBL" id="RWS24349.1"/>
    </source>
</evidence>
<comment type="caution">
    <text evidence="5">The sequence shown here is derived from an EMBL/GenBank/DDBJ whole genome shotgun (WGS) entry which is preliminary data.</text>
</comment>
<evidence type="ECO:0000256" key="2">
    <source>
        <dbReference type="ARBA" id="ARBA00023157"/>
    </source>
</evidence>
<dbReference type="GO" id="GO:0006629">
    <property type="term" value="P:lipid metabolic process"/>
    <property type="evidence" value="ECO:0007669"/>
    <property type="project" value="TreeGrafter"/>
</dbReference>
<feature type="chain" id="PRO_5018824964" evidence="3">
    <location>
        <begin position="17"/>
        <end position="207"/>
    </location>
</feature>
<keyword evidence="2" id="KW-1015">Disulfide bond</keyword>
<dbReference type="OrthoDB" id="10048091at2759"/>
<protein>
    <submittedName>
        <fullName evidence="5">Apolipoprotein D-like protein</fullName>
    </submittedName>
</protein>
<dbReference type="Gene3D" id="2.40.128.20">
    <property type="match status" value="1"/>
</dbReference>
<dbReference type="GO" id="GO:0000302">
    <property type="term" value="P:response to reactive oxygen species"/>
    <property type="evidence" value="ECO:0007669"/>
    <property type="project" value="TreeGrafter"/>
</dbReference>
<proteinExistence type="inferred from homology"/>